<sequence>MATLRKRRKLWYARVRWYEKNDPYQKEKMIPLRTPSKVEAMERLSQVNKVVADIKDGMVFSFPWLTDSKYTTVKRFILLDAVKQYGDHRSKLGLRPKTMELNNGGIDHFLRSVGANLPLEKVDTDHILLFIGYLKARELSITTITYT</sequence>
<gene>
    <name evidence="1" type="ORF">METZ01_LOCUS514294</name>
</gene>
<accession>A0A383EYU6</accession>
<protein>
    <recommendedName>
        <fullName evidence="2">Core-binding (CB) domain-containing protein</fullName>
    </recommendedName>
</protein>
<evidence type="ECO:0000313" key="1">
    <source>
        <dbReference type="EMBL" id="SVE61440.1"/>
    </source>
</evidence>
<dbReference type="AlphaFoldDB" id="A0A383EYU6"/>
<organism evidence="1">
    <name type="scientific">marine metagenome</name>
    <dbReference type="NCBI Taxonomy" id="408172"/>
    <lineage>
        <taxon>unclassified sequences</taxon>
        <taxon>metagenomes</taxon>
        <taxon>ecological metagenomes</taxon>
    </lineage>
</organism>
<evidence type="ECO:0008006" key="2">
    <source>
        <dbReference type="Google" id="ProtNLM"/>
    </source>
</evidence>
<dbReference type="EMBL" id="UINC01229646">
    <property type="protein sequence ID" value="SVE61440.1"/>
    <property type="molecule type" value="Genomic_DNA"/>
</dbReference>
<feature type="non-terminal residue" evidence="1">
    <location>
        <position position="147"/>
    </location>
</feature>
<proteinExistence type="predicted"/>
<name>A0A383EYU6_9ZZZZ</name>
<reference evidence="1" key="1">
    <citation type="submission" date="2018-05" db="EMBL/GenBank/DDBJ databases">
        <authorList>
            <person name="Lanie J.A."/>
            <person name="Ng W.-L."/>
            <person name="Kazmierczak K.M."/>
            <person name="Andrzejewski T.M."/>
            <person name="Davidsen T.M."/>
            <person name="Wayne K.J."/>
            <person name="Tettelin H."/>
            <person name="Glass J.I."/>
            <person name="Rusch D."/>
            <person name="Podicherti R."/>
            <person name="Tsui H.-C.T."/>
            <person name="Winkler M.E."/>
        </authorList>
    </citation>
    <scope>NUCLEOTIDE SEQUENCE</scope>
</reference>